<feature type="region of interest" description="Disordered" evidence="1">
    <location>
        <begin position="59"/>
        <end position="78"/>
    </location>
</feature>
<feature type="compositionally biased region" description="Polar residues" evidence="1">
    <location>
        <begin position="1"/>
        <end position="13"/>
    </location>
</feature>
<evidence type="ECO:0000256" key="1">
    <source>
        <dbReference type="SAM" id="MobiDB-lite"/>
    </source>
</evidence>
<sequence>MPLSNIQKPSTEGPTKKASTAKLRKRPPPKDRDGNGDITRSGTSIASRKRRCPRVTLASLQMDDEEDDPSRFTTSFGANSHSHNTWGLPVSTTIVATKRKRRTATFQDIPGLGRNHAGRSAGLFNHIPKLRSLETTPEHVDINCPTRSCFLRYSLEVRERIYGYFLRSPKSIIMNHDWTTVERCPDFVIKEILFICKQITAEALTFLYKNNTFHALLRENKSWLPFWSISRIPSTYLNLIRNVILECPKDSWSLDWYHKAAKSIETLAMTKPVLDTFTLVMTPQRVELSSTALGLEAAPMTFANFLWKDGEILIAIMKLHSKKLRVVVKNDDGRRIILEVDVGGIYTTLDDQESWFEKDRLYQQTRLALKKRVETELAAMKDRLEEIFNGERKAIKMGWCRIMGLDERLVGDKSRRYKGEMSGGWMAPV</sequence>
<dbReference type="EMBL" id="AYSA01000632">
    <property type="protein sequence ID" value="ESZ90405.1"/>
    <property type="molecule type" value="Genomic_DNA"/>
</dbReference>
<keyword evidence="3" id="KW-1185">Reference proteome</keyword>
<dbReference type="Proteomes" id="UP000019487">
    <property type="component" value="Unassembled WGS sequence"/>
</dbReference>
<dbReference type="OrthoDB" id="5413827at2759"/>
<organism evidence="2 3">
    <name type="scientific">Sclerotinia borealis (strain F-4128)</name>
    <dbReference type="NCBI Taxonomy" id="1432307"/>
    <lineage>
        <taxon>Eukaryota</taxon>
        <taxon>Fungi</taxon>
        <taxon>Dikarya</taxon>
        <taxon>Ascomycota</taxon>
        <taxon>Pezizomycotina</taxon>
        <taxon>Leotiomycetes</taxon>
        <taxon>Helotiales</taxon>
        <taxon>Sclerotiniaceae</taxon>
        <taxon>Sclerotinia</taxon>
    </lineage>
</organism>
<evidence type="ECO:0000313" key="3">
    <source>
        <dbReference type="Proteomes" id="UP000019487"/>
    </source>
</evidence>
<feature type="region of interest" description="Disordered" evidence="1">
    <location>
        <begin position="1"/>
        <end position="54"/>
    </location>
</feature>
<dbReference type="PANTHER" id="PTHR42085:SF2">
    <property type="entry name" value="F-BOX DOMAIN-CONTAINING PROTEIN"/>
    <property type="match status" value="1"/>
</dbReference>
<reference evidence="2 3" key="1">
    <citation type="journal article" date="2014" name="Genome Announc.">
        <title>Draft genome sequence of Sclerotinia borealis, a psychrophilic plant pathogenic fungus.</title>
        <authorList>
            <person name="Mardanov A.V."/>
            <person name="Beletsky A.V."/>
            <person name="Kadnikov V.V."/>
            <person name="Ignatov A.N."/>
            <person name="Ravin N.V."/>
        </authorList>
    </citation>
    <scope>NUCLEOTIDE SEQUENCE [LARGE SCALE GENOMIC DNA]</scope>
    <source>
        <strain evidence="3">F-4157</strain>
    </source>
</reference>
<evidence type="ECO:0000313" key="2">
    <source>
        <dbReference type="EMBL" id="ESZ90405.1"/>
    </source>
</evidence>
<accession>W9C776</accession>
<name>W9C776_SCLBF</name>
<dbReference type="PANTHER" id="PTHR42085">
    <property type="entry name" value="F-BOX DOMAIN-CONTAINING PROTEIN"/>
    <property type="match status" value="1"/>
</dbReference>
<dbReference type="HOGENOM" id="CLU_040335_0_0_1"/>
<comment type="caution">
    <text evidence="2">The sequence shown here is derived from an EMBL/GenBank/DDBJ whole genome shotgun (WGS) entry which is preliminary data.</text>
</comment>
<dbReference type="AlphaFoldDB" id="W9C776"/>
<dbReference type="InterPro" id="IPR038883">
    <property type="entry name" value="AN11006-like"/>
</dbReference>
<protein>
    <submittedName>
        <fullName evidence="2">Uncharacterized protein</fullName>
    </submittedName>
</protein>
<proteinExistence type="predicted"/>
<gene>
    <name evidence="2" type="ORF">SBOR_9216</name>
</gene>
<dbReference type="STRING" id="1432307.W9C776"/>